<dbReference type="InterPro" id="IPR015422">
    <property type="entry name" value="PyrdxlP-dep_Trfase_small"/>
</dbReference>
<feature type="domain" description="Aminotransferase class V" evidence="1">
    <location>
        <begin position="70"/>
        <end position="312"/>
    </location>
</feature>
<dbReference type="Gene3D" id="3.90.1150.10">
    <property type="entry name" value="Aspartate Aminotransferase, domain 1"/>
    <property type="match status" value="1"/>
</dbReference>
<reference evidence="2 3" key="1">
    <citation type="submission" date="2018-11" db="EMBL/GenBank/DDBJ databases">
        <title>Complete genome sequencing of the Actinobacteria Serinibacter sp. K3-2.</title>
        <authorList>
            <person name="Rakitin A.L."/>
            <person name="Beletsky A.V."/>
            <person name="Mardanov A.V."/>
            <person name="Ravin N.V."/>
            <person name="Gromova A.S."/>
            <person name="Filippova S.N."/>
            <person name="Gal'Chenko V.F."/>
        </authorList>
    </citation>
    <scope>NUCLEOTIDE SEQUENCE [LARGE SCALE GENOMIC DNA]</scope>
    <source>
        <strain evidence="2 3">K3-2</strain>
    </source>
</reference>
<organism evidence="2 3">
    <name type="scientific">Serinibacter arcticus</name>
    <dbReference type="NCBI Taxonomy" id="1655435"/>
    <lineage>
        <taxon>Bacteria</taxon>
        <taxon>Bacillati</taxon>
        <taxon>Actinomycetota</taxon>
        <taxon>Actinomycetes</taxon>
        <taxon>Micrococcales</taxon>
        <taxon>Beutenbergiaceae</taxon>
        <taxon>Serinibacter</taxon>
    </lineage>
</organism>
<evidence type="ECO:0000313" key="3">
    <source>
        <dbReference type="Proteomes" id="UP000297318"/>
    </source>
</evidence>
<gene>
    <name evidence="2" type="ORF">SERN_2198</name>
</gene>
<dbReference type="SUPFAM" id="SSF53383">
    <property type="entry name" value="PLP-dependent transferases"/>
    <property type="match status" value="1"/>
</dbReference>
<accession>A0A4Z1DY32</accession>
<dbReference type="AlphaFoldDB" id="A0A4Z1DY32"/>
<name>A0A4Z1DY32_9MICO</name>
<keyword evidence="3" id="KW-1185">Reference proteome</keyword>
<dbReference type="InterPro" id="IPR015421">
    <property type="entry name" value="PyrdxlP-dep_Trfase_major"/>
</dbReference>
<comment type="caution">
    <text evidence="2">The sequence shown here is derived from an EMBL/GenBank/DDBJ whole genome shotgun (WGS) entry which is preliminary data.</text>
</comment>
<protein>
    <submittedName>
        <fullName evidence="2">Cysteine desulfurase</fullName>
    </submittedName>
</protein>
<dbReference type="PANTHER" id="PTHR43586:SF21">
    <property type="entry name" value="PYRIDOXAL PHOSPHATE (PLP)-DEPENDENT ASPARTATE AMINOTRANSFERASE SUPERFAMILY"/>
    <property type="match status" value="1"/>
</dbReference>
<proteinExistence type="predicted"/>
<dbReference type="InterPro" id="IPR015424">
    <property type="entry name" value="PyrdxlP-dep_Trfase"/>
</dbReference>
<dbReference type="InterPro" id="IPR000192">
    <property type="entry name" value="Aminotrans_V_dom"/>
</dbReference>
<dbReference type="EMBL" id="RHPJ01000003">
    <property type="protein sequence ID" value="TGO04605.1"/>
    <property type="molecule type" value="Genomic_DNA"/>
</dbReference>
<dbReference type="Pfam" id="PF00266">
    <property type="entry name" value="Aminotran_5"/>
    <property type="match status" value="1"/>
</dbReference>
<dbReference type="Gene3D" id="3.40.640.10">
    <property type="entry name" value="Type I PLP-dependent aspartate aminotransferase-like (Major domain)"/>
    <property type="match status" value="1"/>
</dbReference>
<dbReference type="PANTHER" id="PTHR43586">
    <property type="entry name" value="CYSTEINE DESULFURASE"/>
    <property type="match status" value="1"/>
</dbReference>
<dbReference type="Proteomes" id="UP000297318">
    <property type="component" value="Unassembled WGS sequence"/>
</dbReference>
<evidence type="ECO:0000313" key="2">
    <source>
        <dbReference type="EMBL" id="TGO04605.1"/>
    </source>
</evidence>
<evidence type="ECO:0000259" key="1">
    <source>
        <dbReference type="Pfam" id="PF00266"/>
    </source>
</evidence>
<sequence length="372" mass="38658">MSELPLDRGDRSRKGGGMTSALDTLRAAYTPVRGHLDAATCGLPTIGTATAMHRAVDLWQDGGACAVSYGRAVEEARAHAARVFDVPLPWLAVGSQTSVAVGMVASSLPDGARVVVVEDDFTSVTYPFAQHAERGVEVVVSSLDALAETVARGCDAVAFSLVSSRTGRVADGDAVVEAARAVGALTLADLTQAAGWLPLGTRRFDVTVTSAYKWLSCPRGTAFTTIAPHALDRLRPTSAGWYASESPWDGVYGTTPHLAADARRFDVSPAWLPWVGAVPALEAYAAVPAEDIQAHDVGLANALRDGLDLAPSDSAIVTLPDPDGELRARLEAAGCRVAGRGGGVRIAFHVWNDVDDVELALAALVGAPASVA</sequence>